<proteinExistence type="predicted"/>
<organism evidence="2 3">
    <name type="scientific">Evansella vedderi</name>
    <dbReference type="NCBI Taxonomy" id="38282"/>
    <lineage>
        <taxon>Bacteria</taxon>
        <taxon>Bacillati</taxon>
        <taxon>Bacillota</taxon>
        <taxon>Bacilli</taxon>
        <taxon>Bacillales</taxon>
        <taxon>Bacillaceae</taxon>
        <taxon>Evansella</taxon>
    </lineage>
</organism>
<gene>
    <name evidence="2" type="ORF">J2S74_005105</name>
</gene>
<sequence length="50" mass="5633">MLELDGVTYRNWLRGLVWVTKNSTNLPKTAEAVELGNNSSKKNKTTDKNP</sequence>
<keyword evidence="3" id="KW-1185">Reference proteome</keyword>
<feature type="region of interest" description="Disordered" evidence="1">
    <location>
        <begin position="30"/>
        <end position="50"/>
    </location>
</feature>
<name>A0ABU0A2C3_9BACI</name>
<dbReference type="EMBL" id="JAUSUG010000031">
    <property type="protein sequence ID" value="MDQ0257643.1"/>
    <property type="molecule type" value="Genomic_DNA"/>
</dbReference>
<reference evidence="2 3" key="1">
    <citation type="submission" date="2023-07" db="EMBL/GenBank/DDBJ databases">
        <title>Genomic Encyclopedia of Type Strains, Phase IV (KMG-IV): sequencing the most valuable type-strain genomes for metagenomic binning, comparative biology and taxonomic classification.</title>
        <authorList>
            <person name="Goeker M."/>
        </authorList>
    </citation>
    <scope>NUCLEOTIDE SEQUENCE [LARGE SCALE GENOMIC DNA]</scope>
    <source>
        <strain evidence="2 3">DSM 9768</strain>
    </source>
</reference>
<protein>
    <submittedName>
        <fullName evidence="2">Uncharacterized protein</fullName>
    </submittedName>
</protein>
<evidence type="ECO:0000313" key="3">
    <source>
        <dbReference type="Proteomes" id="UP001230005"/>
    </source>
</evidence>
<dbReference type="Proteomes" id="UP001230005">
    <property type="component" value="Unassembled WGS sequence"/>
</dbReference>
<accession>A0ABU0A2C3</accession>
<evidence type="ECO:0000313" key="2">
    <source>
        <dbReference type="EMBL" id="MDQ0257643.1"/>
    </source>
</evidence>
<comment type="caution">
    <text evidence="2">The sequence shown here is derived from an EMBL/GenBank/DDBJ whole genome shotgun (WGS) entry which is preliminary data.</text>
</comment>
<evidence type="ECO:0000256" key="1">
    <source>
        <dbReference type="SAM" id="MobiDB-lite"/>
    </source>
</evidence>